<sequence>MCGVPDEATGTDQLIVIAETRETASDALARIRGSINEAALAIFGAPPEQIALVPPRSNGPDCWLTALFRCAAAPGPARSNSPTVAHAGYCWQ</sequence>
<gene>
    <name evidence="1" type="ORF">BG61_07875</name>
</gene>
<keyword evidence="2" id="KW-1185">Reference proteome</keyword>
<evidence type="ECO:0000313" key="2">
    <source>
        <dbReference type="Proteomes" id="UP000027466"/>
    </source>
</evidence>
<name>A0A069PBA5_9BURK</name>
<comment type="caution">
    <text evidence="1">The sequence shown here is derived from an EMBL/GenBank/DDBJ whole genome shotgun (WGS) entry which is preliminary data.</text>
</comment>
<dbReference type="Proteomes" id="UP000027466">
    <property type="component" value="Unassembled WGS sequence"/>
</dbReference>
<dbReference type="AlphaFoldDB" id="A0A069PBA5"/>
<dbReference type="Gene3D" id="3.30.300.30">
    <property type="match status" value="1"/>
</dbReference>
<accession>A0A069PBA5</accession>
<dbReference type="EMBL" id="JFHC01000145">
    <property type="protein sequence ID" value="KDR37752.1"/>
    <property type="molecule type" value="Genomic_DNA"/>
</dbReference>
<proteinExistence type="predicted"/>
<protein>
    <submittedName>
        <fullName evidence="1">Uncharacterized protein</fullName>
    </submittedName>
</protein>
<evidence type="ECO:0000313" key="1">
    <source>
        <dbReference type="EMBL" id="KDR37752.1"/>
    </source>
</evidence>
<dbReference type="InterPro" id="IPR045851">
    <property type="entry name" value="AMP-bd_C_sf"/>
</dbReference>
<reference evidence="1 2" key="1">
    <citation type="submission" date="2014-03" db="EMBL/GenBank/DDBJ databases">
        <title>Draft Genome Sequences of Four Burkholderia Strains.</title>
        <authorList>
            <person name="Liu X.Y."/>
            <person name="Li C.X."/>
            <person name="Xu J.H."/>
        </authorList>
    </citation>
    <scope>NUCLEOTIDE SEQUENCE [LARGE SCALE GENOMIC DNA]</scope>
    <source>
        <strain evidence="1 2">DSM 50014</strain>
    </source>
</reference>
<organism evidence="1 2">
    <name type="scientific">Caballeronia glathei</name>
    <dbReference type="NCBI Taxonomy" id="60547"/>
    <lineage>
        <taxon>Bacteria</taxon>
        <taxon>Pseudomonadati</taxon>
        <taxon>Pseudomonadota</taxon>
        <taxon>Betaproteobacteria</taxon>
        <taxon>Burkholderiales</taxon>
        <taxon>Burkholderiaceae</taxon>
        <taxon>Caballeronia</taxon>
    </lineage>
</organism>